<gene>
    <name evidence="1" type="ORF">K6Y31_18210</name>
</gene>
<protein>
    <submittedName>
        <fullName evidence="1">DUF1315 family protein</fullName>
    </submittedName>
</protein>
<accession>A0ABS8WG36</accession>
<dbReference type="EMBL" id="JAIMJA010000023">
    <property type="protein sequence ID" value="MCE2596721.1"/>
    <property type="molecule type" value="Genomic_DNA"/>
</dbReference>
<proteinExistence type="predicted"/>
<dbReference type="InterPro" id="IPR009749">
    <property type="entry name" value="DUF1315"/>
</dbReference>
<name>A0ABS8WG36_9GAMM</name>
<evidence type="ECO:0000313" key="1">
    <source>
        <dbReference type="EMBL" id="MCE2596721.1"/>
    </source>
</evidence>
<sequence>MSFDNLIKNMSPEVYERLKAAVETGKWFDGNPLTKEQKEYALQGVFAWQAQFNETPEHFTVAKGGEMHMKSKSELKQQYKDKISIKQQD</sequence>
<dbReference type="RefSeq" id="WP_233054372.1">
    <property type="nucleotide sequence ID" value="NZ_JAIMJA010000023.1"/>
</dbReference>
<organism evidence="1 2">
    <name type="scientific">Motilimonas cestriensis</name>
    <dbReference type="NCBI Taxonomy" id="2742685"/>
    <lineage>
        <taxon>Bacteria</taxon>
        <taxon>Pseudomonadati</taxon>
        <taxon>Pseudomonadota</taxon>
        <taxon>Gammaproteobacteria</taxon>
        <taxon>Alteromonadales</taxon>
        <taxon>Alteromonadales genera incertae sedis</taxon>
        <taxon>Motilimonas</taxon>
    </lineage>
</organism>
<keyword evidence="2" id="KW-1185">Reference proteome</keyword>
<dbReference type="Pfam" id="PF07023">
    <property type="entry name" value="DUF1315"/>
    <property type="match status" value="1"/>
</dbReference>
<dbReference type="Proteomes" id="UP001201273">
    <property type="component" value="Unassembled WGS sequence"/>
</dbReference>
<evidence type="ECO:0000313" key="2">
    <source>
        <dbReference type="Proteomes" id="UP001201273"/>
    </source>
</evidence>
<comment type="caution">
    <text evidence="1">The sequence shown here is derived from an EMBL/GenBank/DDBJ whole genome shotgun (WGS) entry which is preliminary data.</text>
</comment>
<reference evidence="1 2" key="1">
    <citation type="journal article" date="2022" name="Environ. Microbiol. Rep.">
        <title>Eco-phylogenetic analyses reveal divergent evolution of vitamin B12 metabolism in the marine bacterial family 'Psychromonadaceae'.</title>
        <authorList>
            <person name="Jin X."/>
            <person name="Yang Y."/>
            <person name="Cao H."/>
            <person name="Gao B."/>
            <person name="Zhao Z."/>
        </authorList>
    </citation>
    <scope>NUCLEOTIDE SEQUENCE [LARGE SCALE GENOMIC DNA]</scope>
    <source>
        <strain evidence="1 2">MKS20</strain>
    </source>
</reference>